<keyword evidence="1" id="KW-1133">Transmembrane helix</keyword>
<keyword evidence="1" id="KW-0812">Transmembrane</keyword>
<reference evidence="3" key="1">
    <citation type="submission" date="2023-03" db="EMBL/GenBank/DDBJ databases">
        <authorList>
            <person name="Steffen K."/>
            <person name="Cardenas P."/>
        </authorList>
    </citation>
    <scope>NUCLEOTIDE SEQUENCE</scope>
</reference>
<keyword evidence="1" id="KW-0999">Mitochondrion inner membrane</keyword>
<comment type="function">
    <text evidence="1">Component of the MICOS complex, a large protein complex of the mitochondrial inner membrane that plays crucial roles in the maintenance of crista junctions, inner membrane architecture, and formation of contact sites to the outer membrane.</text>
</comment>
<comment type="subcellular location">
    <subcellularLocation>
        <location evidence="1">Mitochondrion inner membrane</location>
    </subcellularLocation>
</comment>
<proteinExistence type="predicted"/>
<name>A0AA35W6A4_GEOBA</name>
<dbReference type="Pfam" id="PF09769">
    <property type="entry name" value="ApoO"/>
    <property type="match status" value="1"/>
</dbReference>
<organism evidence="3 4">
    <name type="scientific">Geodia barretti</name>
    <name type="common">Barrett's horny sponge</name>
    <dbReference type="NCBI Taxonomy" id="519541"/>
    <lineage>
        <taxon>Eukaryota</taxon>
        <taxon>Metazoa</taxon>
        <taxon>Porifera</taxon>
        <taxon>Demospongiae</taxon>
        <taxon>Heteroscleromorpha</taxon>
        <taxon>Tetractinellida</taxon>
        <taxon>Astrophorina</taxon>
        <taxon>Geodiidae</taxon>
        <taxon>Geodia</taxon>
    </lineage>
</organism>
<feature type="transmembrane region" description="Helical" evidence="1">
    <location>
        <begin position="139"/>
        <end position="157"/>
    </location>
</feature>
<keyword evidence="1" id="KW-0472">Membrane</keyword>
<evidence type="ECO:0000256" key="1">
    <source>
        <dbReference type="RuleBase" id="RU363021"/>
    </source>
</evidence>
<keyword evidence="4" id="KW-1185">Reference proteome</keyword>
<dbReference type="GO" id="GO:0042407">
    <property type="term" value="P:cristae formation"/>
    <property type="evidence" value="ECO:0007669"/>
    <property type="project" value="InterPro"/>
</dbReference>
<dbReference type="Proteomes" id="UP001174909">
    <property type="component" value="Unassembled WGS sequence"/>
</dbReference>
<evidence type="ECO:0000256" key="2">
    <source>
        <dbReference type="SAM" id="MobiDB-lite"/>
    </source>
</evidence>
<protein>
    <recommendedName>
        <fullName evidence="1">MICOS complex subunit</fullName>
    </recommendedName>
</protein>
<gene>
    <name evidence="3" type="ORF">GBAR_LOCUS4316</name>
</gene>
<dbReference type="GO" id="GO:0061617">
    <property type="term" value="C:MICOS complex"/>
    <property type="evidence" value="ECO:0007669"/>
    <property type="project" value="UniProtKB-UniRule"/>
</dbReference>
<keyword evidence="1" id="KW-0496">Mitochondrion</keyword>
<dbReference type="AlphaFoldDB" id="A0AA35W6A4"/>
<feature type="compositionally biased region" description="Basic and acidic residues" evidence="2">
    <location>
        <begin position="1"/>
        <end position="14"/>
    </location>
</feature>
<accession>A0AA35W6A4</accession>
<evidence type="ECO:0000313" key="3">
    <source>
        <dbReference type="EMBL" id="CAI8005606.1"/>
    </source>
</evidence>
<comment type="caution">
    <text evidence="3">The sequence shown here is derived from an EMBL/GenBank/DDBJ whole genome shotgun (WGS) entry which is preliminary data.</text>
</comment>
<dbReference type="EMBL" id="CASHTH010000622">
    <property type="protein sequence ID" value="CAI8005606.1"/>
    <property type="molecule type" value="Genomic_DNA"/>
</dbReference>
<dbReference type="InterPro" id="IPR019166">
    <property type="entry name" value="MIC26/MIC27"/>
</dbReference>
<evidence type="ECO:0000313" key="4">
    <source>
        <dbReference type="Proteomes" id="UP001174909"/>
    </source>
</evidence>
<comment type="subunit">
    <text evidence="1">Component of the mitochondrial contact site and cristae organizing system (MICOS) complex.</text>
</comment>
<feature type="region of interest" description="Disordered" evidence="2">
    <location>
        <begin position="1"/>
        <end position="25"/>
    </location>
</feature>
<sequence>MSTSTKRDKNKELPIYDPEGLEPEANPTFEEVQVPLQEHVTNTRRAVQQTLSSVQVGLYWRYRRTIHLYYCVSFLQEAWVRVTEDTRKSLTSVAGKTRRQTNATLSSLGLGESTQQVLRGSAYAGAALTGLFLARKRSLFIKMIYPLLGVGLVGGAIHRQELYARYRDAIEGGDSGGLRGNWSSWEPWKGGDRELKFRWRKTSGAEEGEKEK</sequence>